<organism evidence="2 3">
    <name type="scientific">Exserohilum turcicum (strain 28A)</name>
    <name type="common">Northern leaf blight fungus</name>
    <name type="synonym">Setosphaeria turcica</name>
    <dbReference type="NCBI Taxonomy" id="671987"/>
    <lineage>
        <taxon>Eukaryota</taxon>
        <taxon>Fungi</taxon>
        <taxon>Dikarya</taxon>
        <taxon>Ascomycota</taxon>
        <taxon>Pezizomycotina</taxon>
        <taxon>Dothideomycetes</taxon>
        <taxon>Pleosporomycetidae</taxon>
        <taxon>Pleosporales</taxon>
        <taxon>Pleosporineae</taxon>
        <taxon>Pleosporaceae</taxon>
        <taxon>Exserohilum</taxon>
    </lineage>
</organism>
<protein>
    <submittedName>
        <fullName evidence="2">Uncharacterized protein</fullName>
    </submittedName>
</protein>
<accession>R0K243</accession>
<evidence type="ECO:0000256" key="1">
    <source>
        <dbReference type="SAM" id="MobiDB-lite"/>
    </source>
</evidence>
<dbReference type="RefSeq" id="XP_008029608.1">
    <property type="nucleotide sequence ID" value="XM_008031417.1"/>
</dbReference>
<proteinExistence type="predicted"/>
<reference evidence="2 3" key="2">
    <citation type="journal article" date="2013" name="PLoS Genet.">
        <title>Comparative genome structure, secondary metabolite, and effector coding capacity across Cochliobolus pathogens.</title>
        <authorList>
            <person name="Condon B.J."/>
            <person name="Leng Y."/>
            <person name="Wu D."/>
            <person name="Bushley K.E."/>
            <person name="Ohm R.A."/>
            <person name="Otillar R."/>
            <person name="Martin J."/>
            <person name="Schackwitz W."/>
            <person name="Grimwood J."/>
            <person name="MohdZainudin N."/>
            <person name="Xue C."/>
            <person name="Wang R."/>
            <person name="Manning V.A."/>
            <person name="Dhillon B."/>
            <person name="Tu Z.J."/>
            <person name="Steffenson B.J."/>
            <person name="Salamov A."/>
            <person name="Sun H."/>
            <person name="Lowry S."/>
            <person name="LaButti K."/>
            <person name="Han J."/>
            <person name="Copeland A."/>
            <person name="Lindquist E."/>
            <person name="Barry K."/>
            <person name="Schmutz J."/>
            <person name="Baker S.E."/>
            <person name="Ciuffetti L.M."/>
            <person name="Grigoriev I.V."/>
            <person name="Zhong S."/>
            <person name="Turgeon B.G."/>
        </authorList>
    </citation>
    <scope>NUCLEOTIDE SEQUENCE [LARGE SCALE GENOMIC DNA]</scope>
    <source>
        <strain evidence="3">28A</strain>
    </source>
</reference>
<reference evidence="2 3" key="1">
    <citation type="journal article" date="2012" name="PLoS Pathog.">
        <title>Diverse lifestyles and strategies of plant pathogenesis encoded in the genomes of eighteen Dothideomycetes fungi.</title>
        <authorList>
            <person name="Ohm R.A."/>
            <person name="Feau N."/>
            <person name="Henrissat B."/>
            <person name="Schoch C.L."/>
            <person name="Horwitz B.A."/>
            <person name="Barry K.W."/>
            <person name="Condon B.J."/>
            <person name="Copeland A.C."/>
            <person name="Dhillon B."/>
            <person name="Glaser F."/>
            <person name="Hesse C.N."/>
            <person name="Kosti I."/>
            <person name="LaButti K."/>
            <person name="Lindquist E.A."/>
            <person name="Lucas S."/>
            <person name="Salamov A.A."/>
            <person name="Bradshaw R.E."/>
            <person name="Ciuffetti L."/>
            <person name="Hamelin R.C."/>
            <person name="Kema G.H.J."/>
            <person name="Lawrence C."/>
            <person name="Scott J.A."/>
            <person name="Spatafora J.W."/>
            <person name="Turgeon B.G."/>
            <person name="de Wit P.J.G.M."/>
            <person name="Zhong S."/>
            <person name="Goodwin S.B."/>
            <person name="Grigoriev I.V."/>
        </authorList>
    </citation>
    <scope>NUCLEOTIDE SEQUENCE [LARGE SCALE GENOMIC DNA]</scope>
    <source>
        <strain evidence="3">28A</strain>
    </source>
</reference>
<dbReference type="GeneID" id="19397608"/>
<evidence type="ECO:0000313" key="3">
    <source>
        <dbReference type="Proteomes" id="UP000016935"/>
    </source>
</evidence>
<name>R0K243_EXST2</name>
<feature type="compositionally biased region" description="Polar residues" evidence="1">
    <location>
        <begin position="49"/>
        <end position="59"/>
    </location>
</feature>
<feature type="region of interest" description="Disordered" evidence="1">
    <location>
        <begin position="45"/>
        <end position="65"/>
    </location>
</feature>
<dbReference type="HOGENOM" id="CLU_2851175_0_0_1"/>
<dbReference type="AlphaFoldDB" id="R0K243"/>
<dbReference type="EMBL" id="KB908844">
    <property type="protein sequence ID" value="EOA82482.1"/>
    <property type="molecule type" value="Genomic_DNA"/>
</dbReference>
<gene>
    <name evidence="2" type="ORF">SETTUDRAFT_156240</name>
</gene>
<keyword evidence="3" id="KW-1185">Reference proteome</keyword>
<evidence type="ECO:0000313" key="2">
    <source>
        <dbReference type="EMBL" id="EOA82482.1"/>
    </source>
</evidence>
<sequence>MRKLLQLLARARALKPWPSPKGAGAGARLGPFAWSAPLSQPPAFLAQHHQATASTSPRSSKCACP</sequence>
<dbReference type="Proteomes" id="UP000016935">
    <property type="component" value="Unassembled WGS sequence"/>
</dbReference>